<dbReference type="EMBL" id="KZ451923">
    <property type="protein sequence ID" value="PKA61845.1"/>
    <property type="molecule type" value="Genomic_DNA"/>
</dbReference>
<dbReference type="GO" id="GO:0006353">
    <property type="term" value="P:DNA-templated transcription termination"/>
    <property type="evidence" value="ECO:0007669"/>
    <property type="project" value="UniProtKB-KW"/>
</dbReference>
<keyword evidence="2" id="KW-0806">Transcription termination</keyword>
<evidence type="ECO:0000256" key="3">
    <source>
        <dbReference type="ARBA" id="ARBA00022946"/>
    </source>
</evidence>
<organism evidence="4 5">
    <name type="scientific">Apostasia shenzhenica</name>
    <dbReference type="NCBI Taxonomy" id="1088818"/>
    <lineage>
        <taxon>Eukaryota</taxon>
        <taxon>Viridiplantae</taxon>
        <taxon>Streptophyta</taxon>
        <taxon>Embryophyta</taxon>
        <taxon>Tracheophyta</taxon>
        <taxon>Spermatophyta</taxon>
        <taxon>Magnoliopsida</taxon>
        <taxon>Liliopsida</taxon>
        <taxon>Asparagales</taxon>
        <taxon>Orchidaceae</taxon>
        <taxon>Apostasioideae</taxon>
        <taxon>Apostasia</taxon>
    </lineage>
</organism>
<name>A0A2I0B226_9ASPA</name>
<accession>A0A2I0B226</accession>
<keyword evidence="2" id="KW-0805">Transcription regulation</keyword>
<evidence type="ECO:0008006" key="6">
    <source>
        <dbReference type="Google" id="ProtNLM"/>
    </source>
</evidence>
<evidence type="ECO:0000313" key="5">
    <source>
        <dbReference type="Proteomes" id="UP000236161"/>
    </source>
</evidence>
<dbReference type="OrthoDB" id="637682at2759"/>
<dbReference type="FunFam" id="1.25.70.10:FF:000001">
    <property type="entry name" value="Mitochondrial transcription termination factor-like"/>
    <property type="match status" value="1"/>
</dbReference>
<keyword evidence="3" id="KW-0809">Transit peptide</keyword>
<dbReference type="Proteomes" id="UP000236161">
    <property type="component" value="Unassembled WGS sequence"/>
</dbReference>
<dbReference type="InterPro" id="IPR003690">
    <property type="entry name" value="MTERF"/>
</dbReference>
<dbReference type="Pfam" id="PF02536">
    <property type="entry name" value="mTERF"/>
    <property type="match status" value="2"/>
</dbReference>
<dbReference type="PANTHER" id="PTHR13068:SF236">
    <property type="entry name" value="OS02G0749800 PROTEIN"/>
    <property type="match status" value="1"/>
</dbReference>
<comment type="similarity">
    <text evidence="1">Belongs to the mTERF family.</text>
</comment>
<proteinExistence type="inferred from homology"/>
<evidence type="ECO:0000256" key="2">
    <source>
        <dbReference type="ARBA" id="ARBA00022472"/>
    </source>
</evidence>
<evidence type="ECO:0000313" key="4">
    <source>
        <dbReference type="EMBL" id="PKA61845.1"/>
    </source>
</evidence>
<protein>
    <recommendedName>
        <fullName evidence="6">Mitochondrial transcription termination factor family protein</fullName>
    </recommendedName>
</protein>
<sequence>MLRFLFRIRPLRHLHDLNPITHRPWNLDLGVVYLLDSSSFSTATTLSMSASQKIASKRSKNADSVIALLSNHGFTSNQITSIASRVPALLSGNPDKCLKPKLNFLLSTGLTKADVVRLISIDPFILKTSLKKRLVPNFNLLKSILGSVHQVANALGRCTRLVRQNLENVLLPNMKTMQEHGVPRHRIVKLAIRYPRTFLQNTAKFSHSVAFVKEMGFDVLKWNFILGVCVVACLTSSTWERKLKLYQRLGWSEDDAISAFKKHPFCMVLSDDKIKKGMGFFVEKVKLELSFVAAHPNLLSLSLEKRVLPRCMVLDVLESKGLLQKKKGFAYCMQITEKQFLDRFVNKHECEVPLLLEAYHAKLDLAVFPS</sequence>
<keyword evidence="5" id="KW-1185">Reference proteome</keyword>
<dbReference type="GO" id="GO:0003676">
    <property type="term" value="F:nucleic acid binding"/>
    <property type="evidence" value="ECO:0007669"/>
    <property type="project" value="InterPro"/>
</dbReference>
<reference evidence="4 5" key="1">
    <citation type="journal article" date="2017" name="Nature">
        <title>The Apostasia genome and the evolution of orchids.</title>
        <authorList>
            <person name="Zhang G.Q."/>
            <person name="Liu K.W."/>
            <person name="Li Z."/>
            <person name="Lohaus R."/>
            <person name="Hsiao Y.Y."/>
            <person name="Niu S.C."/>
            <person name="Wang J.Y."/>
            <person name="Lin Y.C."/>
            <person name="Xu Q."/>
            <person name="Chen L.J."/>
            <person name="Yoshida K."/>
            <person name="Fujiwara S."/>
            <person name="Wang Z.W."/>
            <person name="Zhang Y.Q."/>
            <person name="Mitsuda N."/>
            <person name="Wang M."/>
            <person name="Liu G.H."/>
            <person name="Pecoraro L."/>
            <person name="Huang H.X."/>
            <person name="Xiao X.J."/>
            <person name="Lin M."/>
            <person name="Wu X.Y."/>
            <person name="Wu W.L."/>
            <person name="Chen Y.Y."/>
            <person name="Chang S.B."/>
            <person name="Sakamoto S."/>
            <person name="Ohme-Takagi M."/>
            <person name="Yagi M."/>
            <person name="Zeng S.J."/>
            <person name="Shen C.Y."/>
            <person name="Yeh C.M."/>
            <person name="Luo Y.B."/>
            <person name="Tsai W.C."/>
            <person name="Van de Peer Y."/>
            <person name="Liu Z.J."/>
        </authorList>
    </citation>
    <scope>NUCLEOTIDE SEQUENCE [LARGE SCALE GENOMIC DNA]</scope>
    <source>
        <strain evidence="5">cv. Shenzhen</strain>
        <tissue evidence="4">Stem</tissue>
    </source>
</reference>
<dbReference type="AlphaFoldDB" id="A0A2I0B226"/>
<dbReference type="SMART" id="SM00733">
    <property type="entry name" value="Mterf"/>
    <property type="match status" value="6"/>
</dbReference>
<keyword evidence="2" id="KW-0804">Transcription</keyword>
<gene>
    <name evidence="4" type="ORF">AXF42_Ash008677</name>
</gene>
<dbReference type="Gene3D" id="1.25.70.10">
    <property type="entry name" value="Transcription termination factor 3, mitochondrial"/>
    <property type="match status" value="1"/>
</dbReference>
<dbReference type="InterPro" id="IPR038538">
    <property type="entry name" value="MTERF_sf"/>
</dbReference>
<evidence type="ECO:0000256" key="1">
    <source>
        <dbReference type="ARBA" id="ARBA00007692"/>
    </source>
</evidence>
<dbReference type="PANTHER" id="PTHR13068">
    <property type="entry name" value="CGI-12 PROTEIN-RELATED"/>
    <property type="match status" value="1"/>
</dbReference>